<dbReference type="GO" id="GO:0003677">
    <property type="term" value="F:DNA binding"/>
    <property type="evidence" value="ECO:0007669"/>
    <property type="project" value="UniProtKB-KW"/>
</dbReference>
<proteinExistence type="predicted"/>
<dbReference type="SMART" id="SM00418">
    <property type="entry name" value="HTH_ARSR"/>
    <property type="match status" value="1"/>
</dbReference>
<dbReference type="PANTHER" id="PTHR43132:SF2">
    <property type="entry name" value="ARSENICAL RESISTANCE OPERON REPRESSOR ARSR-RELATED"/>
    <property type="match status" value="1"/>
</dbReference>
<dbReference type="GO" id="GO:0003700">
    <property type="term" value="F:DNA-binding transcription factor activity"/>
    <property type="evidence" value="ECO:0007669"/>
    <property type="project" value="InterPro"/>
</dbReference>
<keyword evidence="3" id="KW-0804">Transcription</keyword>
<evidence type="ECO:0000313" key="5">
    <source>
        <dbReference type="EMBL" id="EXG80185.1"/>
    </source>
</evidence>
<dbReference type="InterPro" id="IPR036388">
    <property type="entry name" value="WH-like_DNA-bd_sf"/>
</dbReference>
<organism evidence="5 6">
    <name type="scientific">Cryptosporangium arvum DSM 44712</name>
    <dbReference type="NCBI Taxonomy" id="927661"/>
    <lineage>
        <taxon>Bacteria</taxon>
        <taxon>Bacillati</taxon>
        <taxon>Actinomycetota</taxon>
        <taxon>Actinomycetes</taxon>
        <taxon>Cryptosporangiales</taxon>
        <taxon>Cryptosporangiaceae</taxon>
        <taxon>Cryptosporangium</taxon>
    </lineage>
</organism>
<keyword evidence="2" id="KW-0238">DNA-binding</keyword>
<dbReference type="Proteomes" id="UP000021053">
    <property type="component" value="Unassembled WGS sequence"/>
</dbReference>
<dbReference type="SUPFAM" id="SSF46785">
    <property type="entry name" value="Winged helix' DNA-binding domain"/>
    <property type="match status" value="1"/>
</dbReference>
<dbReference type="EMBL" id="JFBT01000001">
    <property type="protein sequence ID" value="EXG80185.1"/>
    <property type="molecule type" value="Genomic_DNA"/>
</dbReference>
<evidence type="ECO:0000259" key="4">
    <source>
        <dbReference type="PROSITE" id="PS50987"/>
    </source>
</evidence>
<evidence type="ECO:0000256" key="3">
    <source>
        <dbReference type="ARBA" id="ARBA00023163"/>
    </source>
</evidence>
<reference evidence="5 6" key="1">
    <citation type="submission" date="2013-07" db="EMBL/GenBank/DDBJ databases">
        <authorList>
            <consortium name="DOE Joint Genome Institute"/>
            <person name="Eisen J."/>
            <person name="Huntemann M."/>
            <person name="Han J."/>
            <person name="Chen A."/>
            <person name="Kyrpides N."/>
            <person name="Mavromatis K."/>
            <person name="Markowitz V."/>
            <person name="Palaniappan K."/>
            <person name="Ivanova N."/>
            <person name="Schaumberg A."/>
            <person name="Pati A."/>
            <person name="Liolios K."/>
            <person name="Nordberg H.P."/>
            <person name="Cantor M.N."/>
            <person name="Hua S.X."/>
            <person name="Woyke T."/>
        </authorList>
    </citation>
    <scope>NUCLEOTIDE SEQUENCE [LARGE SCALE GENOMIC DNA]</scope>
    <source>
        <strain evidence="5 6">DSM 44712</strain>
    </source>
</reference>
<dbReference type="PRINTS" id="PR00778">
    <property type="entry name" value="HTHARSR"/>
</dbReference>
<gene>
    <name evidence="5" type="ORF">CryarDRAFT_1251</name>
</gene>
<dbReference type="RefSeq" id="WP_051569816.1">
    <property type="nucleotide sequence ID" value="NZ_KK073874.1"/>
</dbReference>
<dbReference type="InterPro" id="IPR001845">
    <property type="entry name" value="HTH_ArsR_DNA-bd_dom"/>
</dbReference>
<dbReference type="CDD" id="cd00090">
    <property type="entry name" value="HTH_ARSR"/>
    <property type="match status" value="1"/>
</dbReference>
<dbReference type="PROSITE" id="PS50987">
    <property type="entry name" value="HTH_ARSR_2"/>
    <property type="match status" value="1"/>
</dbReference>
<dbReference type="AlphaFoldDB" id="A0A010YIX1"/>
<sequence>MVDRADVLGAIGEPIRFEVLRLLADDGEAAQAALAERLGVTPSRLGNHLAILRAAGLVEPVRIGRSSRYHLPDPDAVRALLSAVDALAGSAPATSTDRLKSAGPSTFARARTCYDHLAGEVGVVLLDRLVAERALIPGPEAESVLTAGDGLDATLARLEVPHPSVGRRKLAVGCLDATAGRPHLGGALGGEILRSFLRRGLLLPGPAPRSLIEHPALERLLA</sequence>
<evidence type="ECO:0000313" key="6">
    <source>
        <dbReference type="Proteomes" id="UP000021053"/>
    </source>
</evidence>
<accession>A0A010YIX1</accession>
<dbReference type="PATRIC" id="fig|927661.3.peg.1232"/>
<protein>
    <submittedName>
        <fullName evidence="5">Putative transcriptional regulator</fullName>
    </submittedName>
</protein>
<keyword evidence="6" id="KW-1185">Reference proteome</keyword>
<dbReference type="InterPro" id="IPR011991">
    <property type="entry name" value="ArsR-like_HTH"/>
</dbReference>
<comment type="caution">
    <text evidence="5">The sequence shown here is derived from an EMBL/GenBank/DDBJ whole genome shotgun (WGS) entry which is preliminary data.</text>
</comment>
<dbReference type="Pfam" id="PF12840">
    <property type="entry name" value="HTH_20"/>
    <property type="match status" value="1"/>
</dbReference>
<dbReference type="Gene3D" id="1.10.10.10">
    <property type="entry name" value="Winged helix-like DNA-binding domain superfamily/Winged helix DNA-binding domain"/>
    <property type="match status" value="1"/>
</dbReference>
<evidence type="ECO:0000256" key="2">
    <source>
        <dbReference type="ARBA" id="ARBA00023125"/>
    </source>
</evidence>
<name>A0A010YIX1_9ACTN</name>
<dbReference type="HOGENOM" id="CLU_077964_0_1_11"/>
<evidence type="ECO:0000256" key="1">
    <source>
        <dbReference type="ARBA" id="ARBA00023015"/>
    </source>
</evidence>
<dbReference type="NCBIfam" id="NF033788">
    <property type="entry name" value="HTH_metalloreg"/>
    <property type="match status" value="1"/>
</dbReference>
<feature type="domain" description="HTH arsR-type" evidence="4">
    <location>
        <begin position="1"/>
        <end position="91"/>
    </location>
</feature>
<dbReference type="PANTHER" id="PTHR43132">
    <property type="entry name" value="ARSENICAL RESISTANCE OPERON REPRESSOR ARSR-RELATED"/>
    <property type="match status" value="1"/>
</dbReference>
<dbReference type="InterPro" id="IPR051011">
    <property type="entry name" value="Metal_resp_trans_reg"/>
</dbReference>
<keyword evidence="1" id="KW-0805">Transcription regulation</keyword>
<dbReference type="InterPro" id="IPR036390">
    <property type="entry name" value="WH_DNA-bd_sf"/>
</dbReference>